<keyword evidence="1" id="KW-0175">Coiled coil</keyword>
<dbReference type="InterPro" id="IPR046341">
    <property type="entry name" value="SET_dom_sf"/>
</dbReference>
<dbReference type="AlphaFoldDB" id="A0ABD3M006"/>
<protein>
    <recommendedName>
        <fullName evidence="4">SET domain-containing protein</fullName>
    </recommendedName>
</protein>
<feature type="coiled-coil region" evidence="1">
    <location>
        <begin position="77"/>
        <end position="104"/>
    </location>
</feature>
<evidence type="ECO:0000313" key="3">
    <source>
        <dbReference type="Proteomes" id="UP001530293"/>
    </source>
</evidence>
<keyword evidence="3" id="KW-1185">Reference proteome</keyword>
<gene>
    <name evidence="2" type="ORF">ACHAWU_002492</name>
</gene>
<dbReference type="EMBL" id="JALLBG020000285">
    <property type="protein sequence ID" value="KAL3756947.1"/>
    <property type="molecule type" value="Genomic_DNA"/>
</dbReference>
<name>A0ABD3M006_9STRA</name>
<evidence type="ECO:0000256" key="1">
    <source>
        <dbReference type="SAM" id="Coils"/>
    </source>
</evidence>
<evidence type="ECO:0008006" key="4">
    <source>
        <dbReference type="Google" id="ProtNLM"/>
    </source>
</evidence>
<reference evidence="2 3" key="1">
    <citation type="submission" date="2024-10" db="EMBL/GenBank/DDBJ databases">
        <title>Updated reference genomes for cyclostephanoid diatoms.</title>
        <authorList>
            <person name="Roberts W.R."/>
            <person name="Alverson A.J."/>
        </authorList>
    </citation>
    <scope>NUCLEOTIDE SEQUENCE [LARGE SCALE GENOMIC DNA]</scope>
    <source>
        <strain evidence="2 3">AJA232-27</strain>
    </source>
</reference>
<sequence length="510" mass="58682">MKSTKKRGIIARFQRMLRTIFGATDDTPRGLQERQDMYWIVLAVAHRKLRMANQIQHIRGSTEQSPTSSRHNRLIWQEESSEQIEQLMDEAVNFLDEKTDLSEMSILRLRSEMQKFLGPQVVQMMIVAYDVNEGMRKVNDDEYTFEEDEEQEYKEIILNEYDHVCQLLHNSSGGRKDVITNGTRTPDPVSFYQIKKGAIETLLTHFNWWPGQTNLHAQTTDNEQDGMDNFGFAPKEADSDILPAMRYYHVRNLVRSSLVRRAIAKSNLGNEDSQQPHFTYSLLTFKSTIPSSGRGVFVDGFAPAGTLLSFIPGKVWPKEHLQSASLHTQMQLSQNDPRHQLSMRYDDILIDSRQSPYTVVDNLFALGHIVNHPPVPTASAPLLNHAVTPDLQCENDEDSIIRRQPRLGPNCVTVPINFTERMFEGDNDKLRSYIPNEYEIPPTNVSKGMFEKDNIIMHGMGLVALRDVEDEELFYDYRLSPGEGGKGQYPSWYHVWDEVAMHNRWENDDS</sequence>
<dbReference type="InterPro" id="IPR040415">
    <property type="entry name" value="SETD9"/>
</dbReference>
<dbReference type="PANTHER" id="PTHR33524:SF1">
    <property type="entry name" value="SET DOMAIN-CONTAINING PROTEIN"/>
    <property type="match status" value="1"/>
</dbReference>
<proteinExistence type="predicted"/>
<comment type="caution">
    <text evidence="2">The sequence shown here is derived from an EMBL/GenBank/DDBJ whole genome shotgun (WGS) entry which is preliminary data.</text>
</comment>
<dbReference type="PANTHER" id="PTHR33524">
    <property type="entry name" value="C5ORF35"/>
    <property type="match status" value="1"/>
</dbReference>
<dbReference type="Proteomes" id="UP001530293">
    <property type="component" value="Unassembled WGS sequence"/>
</dbReference>
<organism evidence="2 3">
    <name type="scientific">Discostella pseudostelligera</name>
    <dbReference type="NCBI Taxonomy" id="259834"/>
    <lineage>
        <taxon>Eukaryota</taxon>
        <taxon>Sar</taxon>
        <taxon>Stramenopiles</taxon>
        <taxon>Ochrophyta</taxon>
        <taxon>Bacillariophyta</taxon>
        <taxon>Coscinodiscophyceae</taxon>
        <taxon>Thalassiosirophycidae</taxon>
        <taxon>Stephanodiscales</taxon>
        <taxon>Stephanodiscaceae</taxon>
        <taxon>Discostella</taxon>
    </lineage>
</organism>
<accession>A0ABD3M006</accession>
<evidence type="ECO:0000313" key="2">
    <source>
        <dbReference type="EMBL" id="KAL3756947.1"/>
    </source>
</evidence>
<dbReference type="Gene3D" id="2.170.270.10">
    <property type="entry name" value="SET domain"/>
    <property type="match status" value="1"/>
</dbReference>